<keyword evidence="4" id="KW-1185">Reference proteome</keyword>
<reference evidence="2" key="2">
    <citation type="submission" date="2017-06" db="EMBL/GenBank/DDBJ databases">
        <title>WGS assembly of Brachypodium distachyon.</title>
        <authorList>
            <consortium name="The International Brachypodium Initiative"/>
            <person name="Lucas S."/>
            <person name="Harmon-Smith M."/>
            <person name="Lail K."/>
            <person name="Tice H."/>
            <person name="Grimwood J."/>
            <person name="Bruce D."/>
            <person name="Barry K."/>
            <person name="Shu S."/>
            <person name="Lindquist E."/>
            <person name="Wang M."/>
            <person name="Pitluck S."/>
            <person name="Vogel J.P."/>
            <person name="Garvin D.F."/>
            <person name="Mockler T.C."/>
            <person name="Schmutz J."/>
            <person name="Rokhsar D."/>
            <person name="Bevan M.W."/>
        </authorList>
    </citation>
    <scope>NUCLEOTIDE SEQUENCE</scope>
    <source>
        <strain evidence="2">Bd21</strain>
    </source>
</reference>
<sequence length="305" mass="31877">MSSGSIRNGGRQQRVIGTGGQGQITQDGNGLKAVPGHGTINTGRRDLSAAKNPEVINGGGQGWGWAAPTGGGRRVNDAQDGGFSRRAGGGGGEADPTGVEGVRRVLAAGVGLVVAPREGGGEESKHGRRAVEVGRAAEGGAGEEAALWHADEGGADEACGVIWREAKEDLLHDVAHQRRHRHWTEGKDFRDPPVGGTLARDGWNGTAAWCGCGGGLNCCAGPHCSMLKWKARSEPVSVVIVVHHDGSPTKGANVGPTDDGWNSWAVALSGRRVHETRAPAVRDATVRQDLLLHWRRGRRREGGWG</sequence>
<dbReference type="OrthoDB" id="10663248at2759"/>
<protein>
    <submittedName>
        <fullName evidence="2 3">Uncharacterized protein</fullName>
    </submittedName>
</protein>
<reference evidence="3" key="3">
    <citation type="submission" date="2018-08" db="UniProtKB">
        <authorList>
            <consortium name="EnsemblPlants"/>
        </authorList>
    </citation>
    <scope>IDENTIFICATION</scope>
    <source>
        <strain evidence="3">cv. Bd21</strain>
    </source>
</reference>
<feature type="region of interest" description="Disordered" evidence="1">
    <location>
        <begin position="70"/>
        <end position="98"/>
    </location>
</feature>
<dbReference type="Proteomes" id="UP000008810">
    <property type="component" value="Chromosome 1"/>
</dbReference>
<reference evidence="2 3" key="1">
    <citation type="journal article" date="2010" name="Nature">
        <title>Genome sequencing and analysis of the model grass Brachypodium distachyon.</title>
        <authorList>
            <consortium name="International Brachypodium Initiative"/>
        </authorList>
    </citation>
    <scope>NUCLEOTIDE SEQUENCE [LARGE SCALE GENOMIC DNA]</scope>
    <source>
        <strain evidence="2 3">Bd21</strain>
    </source>
</reference>
<gene>
    <name evidence="2" type="ORF">BRADI_1g58596v3</name>
</gene>
<dbReference type="AlphaFoldDB" id="A0A0Q3NUB2"/>
<dbReference type="EnsemblPlants" id="KQK21078">
    <property type="protein sequence ID" value="KQK21078"/>
    <property type="gene ID" value="BRADI_1g58596v3"/>
</dbReference>
<evidence type="ECO:0000313" key="3">
    <source>
        <dbReference type="EnsemblPlants" id="KQK21078"/>
    </source>
</evidence>
<proteinExistence type="predicted"/>
<evidence type="ECO:0000313" key="2">
    <source>
        <dbReference type="EMBL" id="KQK21078.1"/>
    </source>
</evidence>
<dbReference type="Gramene" id="KQK21078">
    <property type="protein sequence ID" value="KQK21078"/>
    <property type="gene ID" value="BRADI_1g58596v3"/>
</dbReference>
<dbReference type="InParanoid" id="A0A0Q3NUB2"/>
<evidence type="ECO:0000256" key="1">
    <source>
        <dbReference type="SAM" id="MobiDB-lite"/>
    </source>
</evidence>
<name>A0A0Q3NUB2_BRADI</name>
<feature type="region of interest" description="Disordered" evidence="1">
    <location>
        <begin position="1"/>
        <end position="50"/>
    </location>
</feature>
<dbReference type="EMBL" id="CM000880">
    <property type="protein sequence ID" value="KQK21078.1"/>
    <property type="molecule type" value="Genomic_DNA"/>
</dbReference>
<organism evidence="2">
    <name type="scientific">Brachypodium distachyon</name>
    <name type="common">Purple false brome</name>
    <name type="synonym">Trachynia distachya</name>
    <dbReference type="NCBI Taxonomy" id="15368"/>
    <lineage>
        <taxon>Eukaryota</taxon>
        <taxon>Viridiplantae</taxon>
        <taxon>Streptophyta</taxon>
        <taxon>Embryophyta</taxon>
        <taxon>Tracheophyta</taxon>
        <taxon>Spermatophyta</taxon>
        <taxon>Magnoliopsida</taxon>
        <taxon>Liliopsida</taxon>
        <taxon>Poales</taxon>
        <taxon>Poaceae</taxon>
        <taxon>BOP clade</taxon>
        <taxon>Pooideae</taxon>
        <taxon>Stipodae</taxon>
        <taxon>Brachypodieae</taxon>
        <taxon>Brachypodium</taxon>
    </lineage>
</organism>
<accession>A0A0Q3NUB2</accession>
<evidence type="ECO:0000313" key="4">
    <source>
        <dbReference type="Proteomes" id="UP000008810"/>
    </source>
</evidence>